<evidence type="ECO:0000256" key="12">
    <source>
        <dbReference type="SAM" id="MobiDB-lite"/>
    </source>
</evidence>
<evidence type="ECO:0000256" key="6">
    <source>
        <dbReference type="ARBA" id="ARBA00023077"/>
    </source>
</evidence>
<dbReference type="RefSeq" id="WP_284099284.1">
    <property type="nucleotide sequence ID" value="NZ_JARRAF010000002.1"/>
</dbReference>
<dbReference type="InterPro" id="IPR036942">
    <property type="entry name" value="Beta-barrel_TonB_sf"/>
</dbReference>
<evidence type="ECO:0000256" key="4">
    <source>
        <dbReference type="ARBA" id="ARBA00022452"/>
    </source>
</evidence>
<keyword evidence="9 10" id="KW-0998">Cell outer membrane</keyword>
<dbReference type="Gene3D" id="2.170.130.10">
    <property type="entry name" value="TonB-dependent receptor, plug domain"/>
    <property type="match status" value="1"/>
</dbReference>
<name>A0ABT7DSF6_9NEIS</name>
<accession>A0ABT7DSF6</accession>
<dbReference type="PANTHER" id="PTHR32552:SF83">
    <property type="entry name" value="BLR3904 PROTEIN"/>
    <property type="match status" value="1"/>
</dbReference>
<evidence type="ECO:0000313" key="16">
    <source>
        <dbReference type="EMBL" id="MDK2122998.1"/>
    </source>
</evidence>
<evidence type="ECO:0000256" key="8">
    <source>
        <dbReference type="ARBA" id="ARBA00023170"/>
    </source>
</evidence>
<dbReference type="PROSITE" id="PS52016">
    <property type="entry name" value="TONB_DEPENDENT_REC_3"/>
    <property type="match status" value="1"/>
</dbReference>
<dbReference type="InterPro" id="IPR039426">
    <property type="entry name" value="TonB-dep_rcpt-like"/>
</dbReference>
<feature type="chain" id="PRO_5045329328" evidence="13">
    <location>
        <begin position="42"/>
        <end position="738"/>
    </location>
</feature>
<evidence type="ECO:0000256" key="13">
    <source>
        <dbReference type="SAM" id="SignalP"/>
    </source>
</evidence>
<evidence type="ECO:0000256" key="1">
    <source>
        <dbReference type="ARBA" id="ARBA00004571"/>
    </source>
</evidence>
<evidence type="ECO:0000256" key="3">
    <source>
        <dbReference type="ARBA" id="ARBA00022448"/>
    </source>
</evidence>
<dbReference type="InterPro" id="IPR000531">
    <property type="entry name" value="Beta-barrel_TonB"/>
</dbReference>
<feature type="domain" description="TonB-dependent receptor plug" evidence="15">
    <location>
        <begin position="83"/>
        <end position="180"/>
    </location>
</feature>
<keyword evidence="3 10" id="KW-0813">Transport</keyword>
<dbReference type="InterPro" id="IPR037066">
    <property type="entry name" value="Plug_dom_sf"/>
</dbReference>
<evidence type="ECO:0000313" key="17">
    <source>
        <dbReference type="Proteomes" id="UP001172778"/>
    </source>
</evidence>
<evidence type="ECO:0000256" key="7">
    <source>
        <dbReference type="ARBA" id="ARBA00023136"/>
    </source>
</evidence>
<gene>
    <name evidence="16" type="ORF">PZA18_02905</name>
</gene>
<keyword evidence="8 16" id="KW-0675">Receptor</keyword>
<dbReference type="PANTHER" id="PTHR32552">
    <property type="entry name" value="FERRICHROME IRON RECEPTOR-RELATED"/>
    <property type="match status" value="1"/>
</dbReference>
<feature type="domain" description="TonB-dependent receptor-like beta-barrel" evidence="14">
    <location>
        <begin position="271"/>
        <end position="706"/>
    </location>
</feature>
<protein>
    <submittedName>
        <fullName evidence="16">TonB-dependent receptor</fullName>
    </submittedName>
</protein>
<dbReference type="SUPFAM" id="SSF56935">
    <property type="entry name" value="Porins"/>
    <property type="match status" value="1"/>
</dbReference>
<keyword evidence="4 10" id="KW-1134">Transmembrane beta strand</keyword>
<keyword evidence="7 10" id="KW-0472">Membrane</keyword>
<keyword evidence="13" id="KW-0732">Signal</keyword>
<dbReference type="InterPro" id="IPR012910">
    <property type="entry name" value="Plug_dom"/>
</dbReference>
<dbReference type="Proteomes" id="UP001172778">
    <property type="component" value="Unassembled WGS sequence"/>
</dbReference>
<sequence length="738" mass="81824">MSSTLKPIPSNASLTDSGRPRQPLLTLGAMMLAGVAFNAQAETTPAKSEKTLPTVTVSGNKEVQPDGYRASKTRVGKVQQDPHEIPQAVTTVTNTLMEEQQVGSLREALRNVSGLTFNAAEGGRSGDNMMLRGFYTFGDMYLDGIRDTAQYNRETFNLEQIDVLRGSAAMLFGRGQAGGVINQVSKTPLRLDRNKVTASLGNHDYREVTGDFNKRINDTTAIRLNVMNRDEGSKRANPTSGTEPELHRSGIAASVGFGLSTADEIIASHVYTKTRDIADYGVSFDSTIHRVNTKFPAEYFWGIDRNFDDSDTHISSVVYSHTFQSGAELRTQLRHADYKRQYWAKTPNATLAPSPIGATGGNQTRKSRYETVTLQSDLTAQLTALGMKHELLAGFEYLNEDGYRRGLLNVGTASAPQYYPDVENTATPAATFKGDSYALYAQDSIEFVPQWKLLIGARRDQLKADYSSTTSPKLSFGEWSVRTGLSWQPAEESHYYLSLSDSFSPTADLYQLSGGAYDPERSQVIELGAKWLFMHGDLALRTALYRANKEWERNTDLESTASILTRKRRTDGIEFELAGRITPQWEVFSGLALMNAKILEVAENRNATTGVITKADARLQGQRARNTPDYTFNLWTTYKLTDNWKVGGGVEAKGKRYVYSPSTADASSLFTNGEFNPNTAPAYERWDAMVSYEAKSWTARLNVRNLADKVYYDALYDNGGFAVPGTRRAYILTGEFKF</sequence>
<evidence type="ECO:0000259" key="14">
    <source>
        <dbReference type="Pfam" id="PF00593"/>
    </source>
</evidence>
<dbReference type="Gene3D" id="2.40.170.20">
    <property type="entry name" value="TonB-dependent receptor, beta-barrel domain"/>
    <property type="match status" value="1"/>
</dbReference>
<evidence type="ECO:0000256" key="9">
    <source>
        <dbReference type="ARBA" id="ARBA00023237"/>
    </source>
</evidence>
<dbReference type="Pfam" id="PF00593">
    <property type="entry name" value="TonB_dep_Rec_b-barrel"/>
    <property type="match status" value="1"/>
</dbReference>
<comment type="subcellular location">
    <subcellularLocation>
        <location evidence="1 10">Cell outer membrane</location>
        <topology evidence="1 10">Multi-pass membrane protein</topology>
    </subcellularLocation>
</comment>
<evidence type="ECO:0000256" key="2">
    <source>
        <dbReference type="ARBA" id="ARBA00009810"/>
    </source>
</evidence>
<dbReference type="EMBL" id="JARRAF010000002">
    <property type="protein sequence ID" value="MDK2122998.1"/>
    <property type="molecule type" value="Genomic_DNA"/>
</dbReference>
<organism evidence="16 17">
    <name type="scientific">Parachitinimonas caeni</name>
    <dbReference type="NCBI Taxonomy" id="3031301"/>
    <lineage>
        <taxon>Bacteria</taxon>
        <taxon>Pseudomonadati</taxon>
        <taxon>Pseudomonadota</taxon>
        <taxon>Betaproteobacteria</taxon>
        <taxon>Neisseriales</taxon>
        <taxon>Chitinibacteraceae</taxon>
        <taxon>Parachitinimonas</taxon>
    </lineage>
</organism>
<evidence type="ECO:0000259" key="15">
    <source>
        <dbReference type="Pfam" id="PF07715"/>
    </source>
</evidence>
<evidence type="ECO:0000256" key="5">
    <source>
        <dbReference type="ARBA" id="ARBA00022692"/>
    </source>
</evidence>
<feature type="signal peptide" evidence="13">
    <location>
        <begin position="1"/>
        <end position="41"/>
    </location>
</feature>
<reference evidence="16" key="1">
    <citation type="submission" date="2023-03" db="EMBL/GenBank/DDBJ databases">
        <title>Chitinimonas shenzhenensis gen. nov., sp. nov., a novel member of family Burkholderiaceae isolated from activated sludge collected in Shen Zhen, China.</title>
        <authorList>
            <person name="Wang X."/>
        </authorList>
    </citation>
    <scope>NUCLEOTIDE SEQUENCE</scope>
    <source>
        <strain evidence="16">DQS-5</strain>
    </source>
</reference>
<keyword evidence="6 11" id="KW-0798">TonB box</keyword>
<proteinExistence type="inferred from homology"/>
<dbReference type="CDD" id="cd01347">
    <property type="entry name" value="ligand_gated_channel"/>
    <property type="match status" value="1"/>
</dbReference>
<evidence type="ECO:0000256" key="10">
    <source>
        <dbReference type="PROSITE-ProRule" id="PRU01360"/>
    </source>
</evidence>
<feature type="region of interest" description="Disordered" evidence="12">
    <location>
        <begin position="1"/>
        <end position="21"/>
    </location>
</feature>
<dbReference type="Pfam" id="PF07715">
    <property type="entry name" value="Plug"/>
    <property type="match status" value="1"/>
</dbReference>
<comment type="similarity">
    <text evidence="2 10 11">Belongs to the TonB-dependent receptor family.</text>
</comment>
<evidence type="ECO:0000256" key="11">
    <source>
        <dbReference type="RuleBase" id="RU003357"/>
    </source>
</evidence>
<keyword evidence="17" id="KW-1185">Reference proteome</keyword>
<feature type="compositionally biased region" description="Polar residues" evidence="12">
    <location>
        <begin position="1"/>
        <end position="16"/>
    </location>
</feature>
<keyword evidence="5 10" id="KW-0812">Transmembrane</keyword>
<comment type="caution">
    <text evidence="16">The sequence shown here is derived from an EMBL/GenBank/DDBJ whole genome shotgun (WGS) entry which is preliminary data.</text>
</comment>